<accession>A0A7C4MR93</accession>
<gene>
    <name evidence="1" type="ORF">ENS29_09645</name>
</gene>
<dbReference type="SUPFAM" id="SSF46785">
    <property type="entry name" value="Winged helix' DNA-binding domain"/>
    <property type="match status" value="1"/>
</dbReference>
<dbReference type="Pfam" id="PF25212">
    <property type="entry name" value="HVO_A0114"/>
    <property type="match status" value="1"/>
</dbReference>
<sequence length="121" mass="13553">MKVKFKTIGIKSSEDAMKDAAEAMQSIVQGRKTRHVSACYFASMKAFHNVLTPKRYELLKAIRKSRPASVKDLATILGRDDSSVQADVDALMNMGLIELEDHGEQRSPRVPYEGIRVEMVI</sequence>
<organism evidence="1">
    <name type="scientific">Desulfatirhabdium butyrativorans</name>
    <dbReference type="NCBI Taxonomy" id="340467"/>
    <lineage>
        <taxon>Bacteria</taxon>
        <taxon>Pseudomonadati</taxon>
        <taxon>Thermodesulfobacteriota</taxon>
        <taxon>Desulfobacteria</taxon>
        <taxon>Desulfobacterales</taxon>
        <taxon>Desulfatirhabdiaceae</taxon>
        <taxon>Desulfatirhabdium</taxon>
    </lineage>
</organism>
<name>A0A7C4MR93_9BACT</name>
<dbReference type="InterPro" id="IPR036390">
    <property type="entry name" value="WH_DNA-bd_sf"/>
</dbReference>
<reference evidence="1" key="1">
    <citation type="journal article" date="2020" name="mSystems">
        <title>Genome- and Community-Level Interaction Insights into Carbon Utilization and Element Cycling Functions of Hydrothermarchaeota in Hydrothermal Sediment.</title>
        <authorList>
            <person name="Zhou Z."/>
            <person name="Liu Y."/>
            <person name="Xu W."/>
            <person name="Pan J."/>
            <person name="Luo Z.H."/>
            <person name="Li M."/>
        </authorList>
    </citation>
    <scope>NUCLEOTIDE SEQUENCE [LARGE SCALE GENOMIC DNA]</scope>
    <source>
        <strain evidence="1">SpSt-477</strain>
    </source>
</reference>
<evidence type="ECO:0000313" key="1">
    <source>
        <dbReference type="EMBL" id="HGU33105.1"/>
    </source>
</evidence>
<proteinExistence type="predicted"/>
<dbReference type="EMBL" id="DSUH01000226">
    <property type="protein sequence ID" value="HGU33105.1"/>
    <property type="molecule type" value="Genomic_DNA"/>
</dbReference>
<comment type="caution">
    <text evidence="1">The sequence shown here is derived from an EMBL/GenBank/DDBJ whole genome shotgun (WGS) entry which is preliminary data.</text>
</comment>
<dbReference type="InterPro" id="IPR036388">
    <property type="entry name" value="WH-like_DNA-bd_sf"/>
</dbReference>
<dbReference type="Gene3D" id="1.10.10.10">
    <property type="entry name" value="Winged helix-like DNA-binding domain superfamily/Winged helix DNA-binding domain"/>
    <property type="match status" value="1"/>
</dbReference>
<protein>
    <submittedName>
        <fullName evidence="1">ArsR family transcriptional regulator</fullName>
    </submittedName>
</protein>
<dbReference type="AlphaFoldDB" id="A0A7C4MR93"/>